<evidence type="ECO:0000256" key="2">
    <source>
        <dbReference type="ARBA" id="ARBA00022729"/>
    </source>
</evidence>
<keyword evidence="9" id="KW-1185">Reference proteome</keyword>
<dbReference type="InterPro" id="IPR038565">
    <property type="entry name" value="CLIP_sf"/>
</dbReference>
<keyword evidence="2 6" id="KW-0732">Signal</keyword>
<keyword evidence="1" id="KW-0645">Protease</keyword>
<dbReference type="InterPro" id="IPR022700">
    <property type="entry name" value="CLIP"/>
</dbReference>
<dbReference type="Pfam" id="PF12032">
    <property type="entry name" value="CLIP"/>
    <property type="match status" value="1"/>
</dbReference>
<keyword evidence="5" id="KW-1015">Disulfide bond</keyword>
<protein>
    <recommendedName>
        <fullName evidence="7">Clip domain-containing protein</fullName>
    </recommendedName>
</protein>
<accession>A0AAN8XDY2</accession>
<dbReference type="GO" id="GO:0006508">
    <property type="term" value="P:proteolysis"/>
    <property type="evidence" value="ECO:0007669"/>
    <property type="project" value="UniProtKB-KW"/>
</dbReference>
<keyword evidence="3" id="KW-0378">Hydrolase</keyword>
<feature type="signal peptide" evidence="6">
    <location>
        <begin position="1"/>
        <end position="30"/>
    </location>
</feature>
<sequence>MLINFRYGSSSCFWNLLMLMMLVSLNTNSASPTGEQNKHRAARQTLFFNIGVTPDPNSCDTPDGTPGSCVNLIDCKVLYSKLRSSPTPDFINFLRR</sequence>
<comment type="caution">
    <text evidence="8">The sequence shown here is derived from an EMBL/GenBank/DDBJ whole genome shotgun (WGS) entry which is preliminary data.</text>
</comment>
<proteinExistence type="predicted"/>
<evidence type="ECO:0000313" key="9">
    <source>
        <dbReference type="Proteomes" id="UP001381693"/>
    </source>
</evidence>
<gene>
    <name evidence="8" type="ORF">SK128_023142</name>
</gene>
<dbReference type="PROSITE" id="PS51888">
    <property type="entry name" value="CLIP"/>
    <property type="match status" value="1"/>
</dbReference>
<evidence type="ECO:0000259" key="7">
    <source>
        <dbReference type="PROSITE" id="PS51888"/>
    </source>
</evidence>
<evidence type="ECO:0000256" key="4">
    <source>
        <dbReference type="ARBA" id="ARBA00022825"/>
    </source>
</evidence>
<evidence type="ECO:0000256" key="3">
    <source>
        <dbReference type="ARBA" id="ARBA00022801"/>
    </source>
</evidence>
<feature type="chain" id="PRO_5043010386" description="Clip domain-containing protein" evidence="6">
    <location>
        <begin position="31"/>
        <end position="96"/>
    </location>
</feature>
<reference evidence="8 9" key="1">
    <citation type="submission" date="2023-11" db="EMBL/GenBank/DDBJ databases">
        <title>Halocaridina rubra genome assembly.</title>
        <authorList>
            <person name="Smith C."/>
        </authorList>
    </citation>
    <scope>NUCLEOTIDE SEQUENCE [LARGE SCALE GENOMIC DNA]</scope>
    <source>
        <strain evidence="8">EP-1</strain>
        <tissue evidence="8">Whole</tissue>
    </source>
</reference>
<name>A0AAN8XDY2_HALRR</name>
<evidence type="ECO:0000256" key="6">
    <source>
        <dbReference type="SAM" id="SignalP"/>
    </source>
</evidence>
<dbReference type="EMBL" id="JAXCGZ010009236">
    <property type="protein sequence ID" value="KAK7077345.1"/>
    <property type="molecule type" value="Genomic_DNA"/>
</dbReference>
<dbReference type="Gene3D" id="3.30.1640.30">
    <property type="match status" value="1"/>
</dbReference>
<organism evidence="8 9">
    <name type="scientific">Halocaridina rubra</name>
    <name type="common">Hawaiian red shrimp</name>
    <dbReference type="NCBI Taxonomy" id="373956"/>
    <lineage>
        <taxon>Eukaryota</taxon>
        <taxon>Metazoa</taxon>
        <taxon>Ecdysozoa</taxon>
        <taxon>Arthropoda</taxon>
        <taxon>Crustacea</taxon>
        <taxon>Multicrustacea</taxon>
        <taxon>Malacostraca</taxon>
        <taxon>Eumalacostraca</taxon>
        <taxon>Eucarida</taxon>
        <taxon>Decapoda</taxon>
        <taxon>Pleocyemata</taxon>
        <taxon>Caridea</taxon>
        <taxon>Atyoidea</taxon>
        <taxon>Atyidae</taxon>
        <taxon>Halocaridina</taxon>
    </lineage>
</organism>
<dbReference type="GO" id="GO:0008236">
    <property type="term" value="F:serine-type peptidase activity"/>
    <property type="evidence" value="ECO:0007669"/>
    <property type="project" value="UniProtKB-KW"/>
</dbReference>
<evidence type="ECO:0000313" key="8">
    <source>
        <dbReference type="EMBL" id="KAK7077345.1"/>
    </source>
</evidence>
<feature type="domain" description="Clip" evidence="7">
    <location>
        <begin position="58"/>
        <end position="96"/>
    </location>
</feature>
<keyword evidence="4" id="KW-0720">Serine protease</keyword>
<dbReference type="AlphaFoldDB" id="A0AAN8XDY2"/>
<dbReference type="Proteomes" id="UP001381693">
    <property type="component" value="Unassembled WGS sequence"/>
</dbReference>
<evidence type="ECO:0000256" key="1">
    <source>
        <dbReference type="ARBA" id="ARBA00022670"/>
    </source>
</evidence>
<evidence type="ECO:0000256" key="5">
    <source>
        <dbReference type="ARBA" id="ARBA00023157"/>
    </source>
</evidence>